<dbReference type="AlphaFoldDB" id="A0A6J4LSK4"/>
<name>A0A6J4LSK4_9CYAN</name>
<proteinExistence type="predicted"/>
<accession>A0A6J4LSK4</accession>
<dbReference type="EMBL" id="CADCTY010000799">
    <property type="protein sequence ID" value="CAA9340283.1"/>
    <property type="molecule type" value="Genomic_DNA"/>
</dbReference>
<gene>
    <name evidence="2" type="ORF">AVDCRST_MAG94-2281</name>
</gene>
<sequence length="185" mass="20136">MPRERINYYLRCQPYADSPDGILLRYLLNHPVYDAKRAAFEAFEAFWKALAYQAQGAGSEEELRLLGIDCINSLLNQVDYICARLELDGEQLGAMLVSRGCAHLPGYFPSFVPGSVSARTRGNASKSAIASAPSRQPHQSPTVSPDVSLESELEGLDLNFEGDRSDTGALNLAGFDSAMLGPTFS</sequence>
<feature type="region of interest" description="Disordered" evidence="1">
    <location>
        <begin position="123"/>
        <end position="148"/>
    </location>
</feature>
<evidence type="ECO:0000313" key="2">
    <source>
        <dbReference type="EMBL" id="CAA9340283.1"/>
    </source>
</evidence>
<reference evidence="2" key="1">
    <citation type="submission" date="2020-02" db="EMBL/GenBank/DDBJ databases">
        <authorList>
            <person name="Meier V. D."/>
        </authorList>
    </citation>
    <scope>NUCLEOTIDE SEQUENCE</scope>
    <source>
        <strain evidence="2">AVDCRST_MAG94</strain>
    </source>
</reference>
<organism evidence="2">
    <name type="scientific">uncultured Leptolyngbya sp</name>
    <dbReference type="NCBI Taxonomy" id="332963"/>
    <lineage>
        <taxon>Bacteria</taxon>
        <taxon>Bacillati</taxon>
        <taxon>Cyanobacteriota</taxon>
        <taxon>Cyanophyceae</taxon>
        <taxon>Leptolyngbyales</taxon>
        <taxon>Leptolyngbyaceae</taxon>
        <taxon>Leptolyngbya group</taxon>
        <taxon>Leptolyngbya</taxon>
        <taxon>environmental samples</taxon>
    </lineage>
</organism>
<feature type="compositionally biased region" description="Polar residues" evidence="1">
    <location>
        <begin position="123"/>
        <end position="145"/>
    </location>
</feature>
<evidence type="ECO:0000256" key="1">
    <source>
        <dbReference type="SAM" id="MobiDB-lite"/>
    </source>
</evidence>
<protein>
    <submittedName>
        <fullName evidence="2">Uncharacterized protein</fullName>
    </submittedName>
</protein>